<dbReference type="Pfam" id="PF12725">
    <property type="entry name" value="DUF3810"/>
    <property type="match status" value="1"/>
</dbReference>
<keyword evidence="1" id="KW-1133">Transmembrane helix</keyword>
<evidence type="ECO:0000313" key="2">
    <source>
        <dbReference type="EMBL" id="SDL42433.1"/>
    </source>
</evidence>
<reference evidence="3" key="1">
    <citation type="submission" date="2016-10" db="EMBL/GenBank/DDBJ databases">
        <authorList>
            <person name="Varghese N."/>
            <person name="Submissions S."/>
        </authorList>
    </citation>
    <scope>NUCLEOTIDE SEQUENCE [LARGE SCALE GENOMIC DNA]</scope>
    <source>
        <strain evidence="3">DSM 19886</strain>
    </source>
</reference>
<dbReference type="STRING" id="192904.SAMN04488514_101761"/>
<dbReference type="InterPro" id="IPR024294">
    <property type="entry name" value="DUF3810"/>
</dbReference>
<accession>A0A1G9JZV7</accession>
<organism evidence="2 3">
    <name type="scientific">Kriegella aquimaris</name>
    <dbReference type="NCBI Taxonomy" id="192904"/>
    <lineage>
        <taxon>Bacteria</taxon>
        <taxon>Pseudomonadati</taxon>
        <taxon>Bacteroidota</taxon>
        <taxon>Flavobacteriia</taxon>
        <taxon>Flavobacteriales</taxon>
        <taxon>Flavobacteriaceae</taxon>
        <taxon>Kriegella</taxon>
    </lineage>
</organism>
<evidence type="ECO:0000313" key="3">
    <source>
        <dbReference type="Proteomes" id="UP000199440"/>
    </source>
</evidence>
<keyword evidence="1" id="KW-0812">Transmembrane</keyword>
<feature type="transmembrane region" description="Helical" evidence="1">
    <location>
        <begin position="25"/>
        <end position="45"/>
    </location>
</feature>
<feature type="transmembrane region" description="Helical" evidence="1">
    <location>
        <begin position="106"/>
        <end position="128"/>
    </location>
</feature>
<gene>
    <name evidence="2" type="ORF">SAMN04488514_101761</name>
</gene>
<protein>
    <recommendedName>
        <fullName evidence="4">Amino acid permease</fullName>
    </recommendedName>
</protein>
<dbReference type="EMBL" id="FNGV01000001">
    <property type="protein sequence ID" value="SDL42433.1"/>
    <property type="molecule type" value="Genomic_DNA"/>
</dbReference>
<dbReference type="Proteomes" id="UP000199440">
    <property type="component" value="Unassembled WGS sequence"/>
</dbReference>
<dbReference type="AlphaFoldDB" id="A0A1G9JZV7"/>
<feature type="transmembrane region" description="Helical" evidence="1">
    <location>
        <begin position="65"/>
        <end position="94"/>
    </location>
</feature>
<evidence type="ECO:0008006" key="4">
    <source>
        <dbReference type="Google" id="ProtNLM"/>
    </source>
</evidence>
<keyword evidence="1" id="KW-0472">Membrane</keyword>
<keyword evidence="3" id="KW-1185">Reference proteome</keyword>
<proteinExistence type="predicted"/>
<evidence type="ECO:0000256" key="1">
    <source>
        <dbReference type="SAM" id="Phobius"/>
    </source>
</evidence>
<sequence>MDDFIGMKIRKVIIMVNFDLMENKLKTAIALGLVPQIIIVKWLGYYPEIIEKYYSNGLYVYISKFFRTLFGWIPFSVGDLLYFALIFIAIRYIILNRKGIAERPLLFVRNIFMVLSVAYFTFNLLWGLNYYRQPIAENLHLEETHSPEELIALTERLIDKTNKLQLQITADTAQMVVIPYSKKEIFEKTLQGYQHLEAELPFLGYKHPSIKKSLFSTLLTYMGYGGYLNPFTLEGQVNGRLPNFRFPVVSGHEIGHQVGYSAENETNFIGYLVTASNKDPYFQYSASAYALGYCLNNIKIRDEMQFELLFSKLHPGVRKNYQEMSDFWESFENPLEPVFKSIFNSFLKANNQEDGIKSYSKVVSLLVSYYKKHPL</sequence>
<name>A0A1G9JZV7_9FLAO</name>